<comment type="caution">
    <text evidence="1">The sequence shown here is derived from an EMBL/GenBank/DDBJ whole genome shotgun (WGS) entry which is preliminary data.</text>
</comment>
<protein>
    <recommendedName>
        <fullName evidence="3">Peptidase C39-like domain-containing protein</fullName>
    </recommendedName>
</protein>
<dbReference type="EMBL" id="BAGZ01000005">
    <property type="protein sequence ID" value="GAB77379.1"/>
    <property type="molecule type" value="Genomic_DNA"/>
</dbReference>
<accession>K6VKV4</accession>
<evidence type="ECO:0000313" key="1">
    <source>
        <dbReference type="EMBL" id="GAB77379.1"/>
    </source>
</evidence>
<dbReference type="Proteomes" id="UP000008495">
    <property type="component" value="Unassembled WGS sequence"/>
</dbReference>
<sequence length="243" mass="26743">MPRVFRLGPGQLGPQQHSPVSCGAACLLVARMLRDARYAAWVIDGSPGDRRTPDERFADAERRTMWRTNSVWSYPGRLQMPWPRQLGTPPWGALAELEARSSDVGSSYRVITTRAMRGIDRQQVFDRVVSQIRPGAPVLMYIGQDLLPRHVCLLFANPGSRTVLLYEPSAGTVDFPQRERFIDAKLGLGGWNKPWFLVAPGATGESVGAVARSHLLIPTLRTAPEGGLMRQRTGTSLGGGNRV</sequence>
<evidence type="ECO:0000313" key="2">
    <source>
        <dbReference type="Proteomes" id="UP000008495"/>
    </source>
</evidence>
<dbReference type="AlphaFoldDB" id="K6VKV4"/>
<evidence type="ECO:0008006" key="3">
    <source>
        <dbReference type="Google" id="ProtNLM"/>
    </source>
</evidence>
<dbReference type="eggNOG" id="ENOG5033MIY">
    <property type="taxonomic scope" value="Bacteria"/>
</dbReference>
<gene>
    <name evidence="1" type="ORF">AUCHE_05_02880</name>
</gene>
<dbReference type="STRING" id="100225.SAMN05421595_1207"/>
<organism evidence="1 2">
    <name type="scientific">Austwickia chelonae NBRC 105200</name>
    <dbReference type="NCBI Taxonomy" id="1184607"/>
    <lineage>
        <taxon>Bacteria</taxon>
        <taxon>Bacillati</taxon>
        <taxon>Actinomycetota</taxon>
        <taxon>Actinomycetes</taxon>
        <taxon>Micrococcales</taxon>
        <taxon>Dermatophilaceae</taxon>
        <taxon>Austwickia</taxon>
    </lineage>
</organism>
<proteinExistence type="predicted"/>
<reference evidence="1 2" key="1">
    <citation type="submission" date="2012-08" db="EMBL/GenBank/DDBJ databases">
        <title>Whole genome shotgun sequence of Austwickia chelonae NBRC 105200.</title>
        <authorList>
            <person name="Yoshida I."/>
            <person name="Hosoyama A."/>
            <person name="Tsuchikane K."/>
            <person name="Katsumata H."/>
            <person name="Ando Y."/>
            <person name="Ohji S."/>
            <person name="Hamada M."/>
            <person name="Tamura T."/>
            <person name="Yamazoe A."/>
            <person name="Yamazaki S."/>
            <person name="Fujita N."/>
        </authorList>
    </citation>
    <scope>NUCLEOTIDE SEQUENCE [LARGE SCALE GENOMIC DNA]</scope>
    <source>
        <strain evidence="1 2">NBRC 105200</strain>
    </source>
</reference>
<name>K6VKV4_9MICO</name>
<dbReference type="RefSeq" id="WP_006502131.1">
    <property type="nucleotide sequence ID" value="NZ_BAGZ01000005.1"/>
</dbReference>
<keyword evidence="2" id="KW-1185">Reference proteome</keyword>